<evidence type="ECO:0000256" key="4">
    <source>
        <dbReference type="ARBA" id="ARBA00023306"/>
    </source>
</evidence>
<dbReference type="Pfam" id="PF04821">
    <property type="entry name" value="TIMELESS"/>
    <property type="match status" value="1"/>
</dbReference>
<feature type="region of interest" description="Disordered" evidence="5">
    <location>
        <begin position="884"/>
        <end position="909"/>
    </location>
</feature>
<dbReference type="AlphaFoldDB" id="A0A4S8M5K2"/>
<evidence type="ECO:0000256" key="1">
    <source>
        <dbReference type="ARBA" id="ARBA00004123"/>
    </source>
</evidence>
<feature type="non-terminal residue" evidence="7">
    <location>
        <position position="1147"/>
    </location>
</feature>
<gene>
    <name evidence="7" type="ORF">K435DRAFT_721821</name>
</gene>
<feature type="region of interest" description="Disordered" evidence="5">
    <location>
        <begin position="613"/>
        <end position="643"/>
    </location>
</feature>
<dbReference type="GO" id="GO:0043111">
    <property type="term" value="P:replication fork arrest"/>
    <property type="evidence" value="ECO:0007669"/>
    <property type="project" value="TreeGrafter"/>
</dbReference>
<reference evidence="7 8" key="1">
    <citation type="journal article" date="2019" name="Nat. Ecol. Evol.">
        <title>Megaphylogeny resolves global patterns of mushroom evolution.</title>
        <authorList>
            <person name="Varga T."/>
            <person name="Krizsan K."/>
            <person name="Foldi C."/>
            <person name="Dima B."/>
            <person name="Sanchez-Garcia M."/>
            <person name="Sanchez-Ramirez S."/>
            <person name="Szollosi G.J."/>
            <person name="Szarkandi J.G."/>
            <person name="Papp V."/>
            <person name="Albert L."/>
            <person name="Andreopoulos W."/>
            <person name="Angelini C."/>
            <person name="Antonin V."/>
            <person name="Barry K.W."/>
            <person name="Bougher N.L."/>
            <person name="Buchanan P."/>
            <person name="Buyck B."/>
            <person name="Bense V."/>
            <person name="Catcheside P."/>
            <person name="Chovatia M."/>
            <person name="Cooper J."/>
            <person name="Damon W."/>
            <person name="Desjardin D."/>
            <person name="Finy P."/>
            <person name="Geml J."/>
            <person name="Haridas S."/>
            <person name="Hughes K."/>
            <person name="Justo A."/>
            <person name="Karasinski D."/>
            <person name="Kautmanova I."/>
            <person name="Kiss B."/>
            <person name="Kocsube S."/>
            <person name="Kotiranta H."/>
            <person name="LaButti K.M."/>
            <person name="Lechner B.E."/>
            <person name="Liimatainen K."/>
            <person name="Lipzen A."/>
            <person name="Lukacs Z."/>
            <person name="Mihaltcheva S."/>
            <person name="Morgado L.N."/>
            <person name="Niskanen T."/>
            <person name="Noordeloos M.E."/>
            <person name="Ohm R.A."/>
            <person name="Ortiz-Santana B."/>
            <person name="Ovrebo C."/>
            <person name="Racz N."/>
            <person name="Riley R."/>
            <person name="Savchenko A."/>
            <person name="Shiryaev A."/>
            <person name="Soop K."/>
            <person name="Spirin V."/>
            <person name="Szebenyi C."/>
            <person name="Tomsovsky M."/>
            <person name="Tulloss R.E."/>
            <person name="Uehling J."/>
            <person name="Grigoriev I.V."/>
            <person name="Vagvolgyi C."/>
            <person name="Papp T."/>
            <person name="Martin F.M."/>
            <person name="Miettinen O."/>
            <person name="Hibbett D.S."/>
            <person name="Nagy L.G."/>
        </authorList>
    </citation>
    <scope>NUCLEOTIDE SEQUENCE [LARGE SCALE GENOMIC DNA]</scope>
    <source>
        <strain evidence="7 8">CBS 962.96</strain>
    </source>
</reference>
<feature type="domain" description="Timeless N-terminal" evidence="6">
    <location>
        <begin position="51"/>
        <end position="319"/>
    </location>
</feature>
<evidence type="ECO:0000256" key="2">
    <source>
        <dbReference type="ARBA" id="ARBA00022880"/>
    </source>
</evidence>
<evidence type="ECO:0000313" key="8">
    <source>
        <dbReference type="Proteomes" id="UP000297245"/>
    </source>
</evidence>
<dbReference type="OrthoDB" id="310853at2759"/>
<proteinExistence type="predicted"/>
<evidence type="ECO:0000256" key="3">
    <source>
        <dbReference type="ARBA" id="ARBA00023242"/>
    </source>
</evidence>
<feature type="compositionally biased region" description="Basic and acidic residues" evidence="5">
    <location>
        <begin position="1031"/>
        <end position="1048"/>
    </location>
</feature>
<keyword evidence="8" id="KW-1185">Reference proteome</keyword>
<dbReference type="EMBL" id="ML179154">
    <property type="protein sequence ID" value="THU97519.1"/>
    <property type="molecule type" value="Genomic_DNA"/>
</dbReference>
<feature type="compositionally biased region" description="Acidic residues" evidence="5">
    <location>
        <begin position="632"/>
        <end position="643"/>
    </location>
</feature>
<feature type="compositionally biased region" description="Low complexity" evidence="5">
    <location>
        <begin position="331"/>
        <end position="344"/>
    </location>
</feature>
<dbReference type="InterPro" id="IPR044998">
    <property type="entry name" value="Timeless"/>
</dbReference>
<keyword evidence="3" id="KW-0539">Nucleus</keyword>
<dbReference type="PANTHER" id="PTHR22940">
    <property type="entry name" value="TIMEOUT/TIMELESS-2"/>
    <property type="match status" value="1"/>
</dbReference>
<evidence type="ECO:0000256" key="5">
    <source>
        <dbReference type="SAM" id="MobiDB-lite"/>
    </source>
</evidence>
<dbReference type="PANTHER" id="PTHR22940:SF4">
    <property type="entry name" value="PROTEIN TIMELESS HOMOLOG"/>
    <property type="match status" value="1"/>
</dbReference>
<keyword evidence="4" id="KW-0131">Cell cycle</keyword>
<feature type="compositionally biased region" description="Basic and acidic residues" evidence="5">
    <location>
        <begin position="884"/>
        <end position="897"/>
    </location>
</feature>
<comment type="subcellular location">
    <subcellularLocation>
        <location evidence="1">Nucleus</location>
    </subcellularLocation>
</comment>
<feature type="compositionally biased region" description="Basic residues" evidence="5">
    <location>
        <begin position="614"/>
        <end position="626"/>
    </location>
</feature>
<dbReference type="InterPro" id="IPR006906">
    <property type="entry name" value="Timeless_N"/>
</dbReference>
<feature type="region of interest" description="Disordered" evidence="5">
    <location>
        <begin position="1068"/>
        <end position="1147"/>
    </location>
</feature>
<sequence>MAFDDDIIEISDDEQDERDDGYVSDNTSRRAFLAPIVQGVVDALGGFENGVYRMGDQVTGCLKDLKKLWRRDESDDERTVARIFYETRVLSNDLIPILLVTAGKGHVEDKRAVSCTDLIMAMTWPIDLAEELKELDDVLDRGADYTQLLTSHLHYKASLLQPGVIQALFGLVLPPLAKDRKSRTERDGQIVNIVLHLIRNLAFIRDLPPNTHASADQVEFSTLQSKLLKTLEETHMLELILTVAANTDKDPLFDSWNTVVLEILYLLFRGVKSGTLLADPVKQPTKNLHNLLAQEDRIKREFTRQGPTRHSRFGTTVAVKLNPAKNQKPVASDTTDSTAAPSAAQNQPQRQFVLHHQQAITGAQKTSTSSLWDLSKKQKFGSSKKTLSIDSVGLGREDNLNAKAKEVLKKLGEDFLEGCFGSFLNTLLKDIRSERAKVTEKDNLRLLFLTKWFLEFFLSLRSAEQGDISASPPKDKNRWNFNLIAEVVEREWIIWVLKRMREAGDEKPKAWTELQAGIECLTQLLLLIDTMASSSTDSDPPSSEPNLKETSLTLLTHLTYSGEILDITLDSLKSYKEGTQSLVYLGASVNMAWALLRVLERWSKLNGEGEYVRQTKKKKRRRGKGKGKGEEGDGVGDVPDEEMEEEEEEEEVIHETMFTFEAFELKFAHPEITRTLLAYLSRYKEFISSPTSPSLGSGGNISEGSEQMRRIVSLLHRQAVRAKAEGLFFNVSTLSLFQSILADYKAGVFPLHSTSAADGKSSSKETQPYKDLKNLVNYVLRQFFKALEKDTFLAVEAFFPKNRGQWKQYSSLDPSSSKSKNKKANALEEDSRFPPDVQVKPKLKLSWSDQVGVAIAALVEKGETGLILWVQEILQTAKSQRQRVIDEVDGDGEKSGDDENENQNEENQEKAKLAALKLNVPSADARAKLSDYLIPYVDDDQAEAATKNPQLKLLFRLSKFFVLEEDATELEWYIPSAILPSELERTYNVIQQYLENPFDLAGKKAGDWMSKKRKRRTRRFRKEESDEDGDADKRVRQERKEKKKKETQVYKSAQFIEDSDEEYGDLDKFLEEEKVRREKTAMRAIELGEGKSGAMRNQGTKKRRRKAGEGEGERKKGKKRKVDGQGPAEIETGADSEDSDVGVVNSK</sequence>
<protein>
    <submittedName>
        <fullName evidence="7">Timeless-domain-containing protein</fullName>
    </submittedName>
</protein>
<dbReference type="GO" id="GO:0006281">
    <property type="term" value="P:DNA repair"/>
    <property type="evidence" value="ECO:0007669"/>
    <property type="project" value="TreeGrafter"/>
</dbReference>
<dbReference type="GO" id="GO:0000076">
    <property type="term" value="P:DNA replication checkpoint signaling"/>
    <property type="evidence" value="ECO:0007669"/>
    <property type="project" value="TreeGrafter"/>
</dbReference>
<accession>A0A4S8M5K2</accession>
<organism evidence="7 8">
    <name type="scientific">Dendrothele bispora (strain CBS 962.96)</name>
    <dbReference type="NCBI Taxonomy" id="1314807"/>
    <lineage>
        <taxon>Eukaryota</taxon>
        <taxon>Fungi</taxon>
        <taxon>Dikarya</taxon>
        <taxon>Basidiomycota</taxon>
        <taxon>Agaricomycotina</taxon>
        <taxon>Agaricomycetes</taxon>
        <taxon>Agaricomycetidae</taxon>
        <taxon>Agaricales</taxon>
        <taxon>Agaricales incertae sedis</taxon>
        <taxon>Dendrothele</taxon>
    </lineage>
</organism>
<evidence type="ECO:0000313" key="7">
    <source>
        <dbReference type="EMBL" id="THU97519.1"/>
    </source>
</evidence>
<feature type="region of interest" description="Disordered" evidence="5">
    <location>
        <begin position="808"/>
        <end position="833"/>
    </location>
</feature>
<dbReference type="GO" id="GO:0003677">
    <property type="term" value="F:DNA binding"/>
    <property type="evidence" value="ECO:0007669"/>
    <property type="project" value="TreeGrafter"/>
</dbReference>
<feature type="region of interest" description="Disordered" evidence="5">
    <location>
        <begin position="1012"/>
        <end position="1054"/>
    </location>
</feature>
<dbReference type="GO" id="GO:0031298">
    <property type="term" value="C:replication fork protection complex"/>
    <property type="evidence" value="ECO:0007669"/>
    <property type="project" value="TreeGrafter"/>
</dbReference>
<evidence type="ECO:0000259" key="6">
    <source>
        <dbReference type="Pfam" id="PF04821"/>
    </source>
</evidence>
<feature type="region of interest" description="Disordered" evidence="5">
    <location>
        <begin position="324"/>
        <end position="349"/>
    </location>
</feature>
<dbReference type="Proteomes" id="UP000297245">
    <property type="component" value="Unassembled WGS sequence"/>
</dbReference>
<keyword evidence="2" id="KW-0236">DNA replication inhibitor</keyword>
<name>A0A4S8M5K2_DENBC</name>
<feature type="compositionally biased region" description="Basic and acidic residues" evidence="5">
    <location>
        <begin position="1068"/>
        <end position="1089"/>
    </location>
</feature>